<dbReference type="Proteomes" id="UP000282582">
    <property type="component" value="Unassembled WGS sequence"/>
</dbReference>
<evidence type="ECO:0000313" key="6">
    <source>
        <dbReference type="Proteomes" id="UP000276864"/>
    </source>
</evidence>
<comment type="caution">
    <text evidence="5">The sequence shown here is derived from an EMBL/GenBank/DDBJ whole genome shotgun (WGS) entry which is preliminary data.</text>
</comment>
<dbReference type="EMBL" id="QWIM01002273">
    <property type="protein sequence ID" value="RMY16141.1"/>
    <property type="molecule type" value="Genomic_DNA"/>
</dbReference>
<dbReference type="Gene3D" id="3.30.200.20">
    <property type="entry name" value="Phosphorylase Kinase, domain 1"/>
    <property type="match status" value="1"/>
</dbReference>
<proteinExistence type="predicted"/>
<evidence type="ECO:0000313" key="5">
    <source>
        <dbReference type="EMBL" id="RMY16141.1"/>
    </source>
</evidence>
<evidence type="ECO:0000313" key="4">
    <source>
        <dbReference type="EMBL" id="RMY01452.1"/>
    </source>
</evidence>
<dbReference type="Proteomes" id="UP000281245">
    <property type="component" value="Unassembled WGS sequence"/>
</dbReference>
<feature type="region of interest" description="Disordered" evidence="1">
    <location>
        <begin position="522"/>
        <end position="576"/>
    </location>
</feature>
<evidence type="ECO:0000256" key="1">
    <source>
        <dbReference type="SAM" id="MobiDB-lite"/>
    </source>
</evidence>
<dbReference type="GO" id="GO:0051598">
    <property type="term" value="P:meiotic recombination checkpoint signaling"/>
    <property type="evidence" value="ECO:0007669"/>
    <property type="project" value="TreeGrafter"/>
</dbReference>
<protein>
    <recommendedName>
        <fullName evidence="2">Protein kinase domain-containing protein</fullName>
    </recommendedName>
</protein>
<accession>A0A3M6ZLX1</accession>
<evidence type="ECO:0000313" key="8">
    <source>
        <dbReference type="Proteomes" id="UP000282582"/>
    </source>
</evidence>
<evidence type="ECO:0000313" key="3">
    <source>
        <dbReference type="EMBL" id="RMX76639.1"/>
    </source>
</evidence>
<organism evidence="5 6">
    <name type="scientific">Hortaea werneckii</name>
    <name type="common">Black yeast</name>
    <name type="synonym">Cladosporium werneckii</name>
    <dbReference type="NCBI Taxonomy" id="91943"/>
    <lineage>
        <taxon>Eukaryota</taxon>
        <taxon>Fungi</taxon>
        <taxon>Dikarya</taxon>
        <taxon>Ascomycota</taxon>
        <taxon>Pezizomycotina</taxon>
        <taxon>Dothideomycetes</taxon>
        <taxon>Dothideomycetidae</taxon>
        <taxon>Mycosphaerellales</taxon>
        <taxon>Teratosphaeriaceae</taxon>
        <taxon>Hortaea</taxon>
    </lineage>
</organism>
<feature type="domain" description="Protein kinase" evidence="2">
    <location>
        <begin position="159"/>
        <end position="451"/>
    </location>
</feature>
<dbReference type="Pfam" id="PF00069">
    <property type="entry name" value="Pkinase"/>
    <property type="match status" value="1"/>
</dbReference>
<dbReference type="PROSITE" id="PS50011">
    <property type="entry name" value="PROTEIN_KINASE_DOM"/>
    <property type="match status" value="1"/>
</dbReference>
<dbReference type="SMART" id="SM00220">
    <property type="entry name" value="S_TKc"/>
    <property type="match status" value="1"/>
</dbReference>
<gene>
    <name evidence="5" type="ORF">D0866_13710</name>
    <name evidence="4" type="ORF">D0868_08478</name>
    <name evidence="3" type="ORF">D0869_10536</name>
</gene>
<sequence>MAPPAEENQGQVAELVLKHANASRTDYKVNVYPNEEFDIGRTDVEAAWHVNELTVSSHHLRFRCVVFEDEAVDGVAPLVYSRVLSRNAVILKHLDFNNPGAQSFLTKDSGDVLLNAGDTLQLTPSISIFFRPYRSGCHPVNALGDIQKAEIRRFSKQYQVSGRMLGSGGQASVFVAVKQSNQRQVACKIINMNLENQMTMDAMEAKQLEHQLFIRRAHLAREYNILENIDHPNIVHLEKVFCTTYNIYVFQELVTGGDLMSYMNSRGALGEPQSIVIVRQLLKAIAYLHERGIVHRDIKPENILMSSWRDGARIVLSDFGSARSLKPLKGNAASSAVARMKSLVGTVGYTAPEIFALLGPDPQRERGYSKAIDLWSVGCIAATLLTDEVLFPQEISDEGLGDISSWDLSVLDTRLSWRNVSKNAKGFIRSCLTMDESARITANQALLHGWFTNDHYAAELEAAYARAIYDWKPRNKSHDLVEVLDTSNVVLQNKTVHGHEQQAEGTKSRHFVSFRPLGSASEAWPKRDELQHSSKPFKIGNTFKTPSKAALPKPAEEEVRGNRSRHTAAERAPSTTSLKCISASPVDTQLRMQQSFEPLSIAEFAPPETYPGQTIVPLSVHLDESMPPSPSPFIEESPLLKYNSPDAVHTYAEAVPAGTKRAVAFADFDEIEDTEATQGAPYFTVSVSSQACGKKMHR</sequence>
<dbReference type="GO" id="GO:0005524">
    <property type="term" value="F:ATP binding"/>
    <property type="evidence" value="ECO:0007669"/>
    <property type="project" value="InterPro"/>
</dbReference>
<evidence type="ECO:0000313" key="7">
    <source>
        <dbReference type="Proteomes" id="UP000281245"/>
    </source>
</evidence>
<reference evidence="6 7" key="1">
    <citation type="journal article" date="2018" name="BMC Genomics">
        <title>Genomic evidence for intraspecific hybridization in a clonal and extremely halotolerant yeast.</title>
        <authorList>
            <person name="Gostincar C."/>
            <person name="Stajich J.E."/>
            <person name="Zupancic J."/>
            <person name="Zalar P."/>
            <person name="Gunde-Cimerman N."/>
        </authorList>
    </citation>
    <scope>NUCLEOTIDE SEQUENCE [LARGE SCALE GENOMIC DNA]</scope>
    <source>
        <strain evidence="5 6">EXF-6651</strain>
        <strain evidence="4 8">EXF-6654</strain>
        <strain evidence="3 7">EXF-6656</strain>
    </source>
</reference>
<dbReference type="PROSITE" id="PS00108">
    <property type="entry name" value="PROTEIN_KINASE_ST"/>
    <property type="match status" value="1"/>
</dbReference>
<dbReference type="CDD" id="cd22670">
    <property type="entry name" value="FHA_MEK1-like"/>
    <property type="match status" value="1"/>
</dbReference>
<dbReference type="PANTHER" id="PTHR44167">
    <property type="entry name" value="OVARIAN-SPECIFIC SERINE/THREONINE-PROTEIN KINASE LOK-RELATED"/>
    <property type="match status" value="1"/>
</dbReference>
<dbReference type="GO" id="GO:0004674">
    <property type="term" value="F:protein serine/threonine kinase activity"/>
    <property type="evidence" value="ECO:0007669"/>
    <property type="project" value="TreeGrafter"/>
</dbReference>
<dbReference type="PANTHER" id="PTHR44167:SF26">
    <property type="entry name" value="PROTEIN KINASE, PUTATIVE (AFU_ORTHOLOGUE AFUA_5G07950)-RELATED"/>
    <property type="match status" value="1"/>
</dbReference>
<evidence type="ECO:0000259" key="2">
    <source>
        <dbReference type="PROSITE" id="PS50011"/>
    </source>
</evidence>
<name>A0A3M6ZLX1_HORWE</name>
<dbReference type="EMBL" id="QWIJ01001076">
    <property type="protein sequence ID" value="RMX76639.1"/>
    <property type="molecule type" value="Genomic_DNA"/>
</dbReference>
<dbReference type="OrthoDB" id="74764at2759"/>
<dbReference type="AlphaFoldDB" id="A0A3M6ZLX1"/>
<dbReference type="InterPro" id="IPR000719">
    <property type="entry name" value="Prot_kinase_dom"/>
</dbReference>
<dbReference type="EMBL" id="QWIK01000757">
    <property type="protein sequence ID" value="RMY01452.1"/>
    <property type="molecule type" value="Genomic_DNA"/>
</dbReference>
<dbReference type="InterPro" id="IPR011009">
    <property type="entry name" value="Kinase-like_dom_sf"/>
</dbReference>
<dbReference type="Proteomes" id="UP000276864">
    <property type="component" value="Unassembled WGS sequence"/>
</dbReference>
<dbReference type="InterPro" id="IPR008271">
    <property type="entry name" value="Ser/Thr_kinase_AS"/>
</dbReference>
<dbReference type="Gene3D" id="1.10.510.10">
    <property type="entry name" value="Transferase(Phosphotransferase) domain 1"/>
    <property type="match status" value="1"/>
</dbReference>
<dbReference type="VEuPathDB" id="FungiDB:BTJ68_13024"/>
<dbReference type="SUPFAM" id="SSF56112">
    <property type="entry name" value="Protein kinase-like (PK-like)"/>
    <property type="match status" value="1"/>
</dbReference>
<dbReference type="GO" id="GO:0005634">
    <property type="term" value="C:nucleus"/>
    <property type="evidence" value="ECO:0007669"/>
    <property type="project" value="TreeGrafter"/>
</dbReference>
<dbReference type="GO" id="GO:0005737">
    <property type="term" value="C:cytoplasm"/>
    <property type="evidence" value="ECO:0007669"/>
    <property type="project" value="TreeGrafter"/>
</dbReference>